<dbReference type="InterPro" id="IPR052891">
    <property type="entry name" value="DNA-3mA_glycosylase"/>
</dbReference>
<dbReference type="PANTHER" id="PTHR30037:SF4">
    <property type="entry name" value="DNA-3-METHYLADENINE GLYCOSYLASE I"/>
    <property type="match status" value="1"/>
</dbReference>
<gene>
    <name evidence="1" type="ORF">UFOPK1855_00254</name>
</gene>
<dbReference type="Pfam" id="PF03352">
    <property type="entry name" value="Adenine_glyco"/>
    <property type="match status" value="1"/>
</dbReference>
<dbReference type="SUPFAM" id="SSF48150">
    <property type="entry name" value="DNA-glycosylase"/>
    <property type="match status" value="1"/>
</dbReference>
<protein>
    <submittedName>
        <fullName evidence="1">Unannotated protein</fullName>
    </submittedName>
</protein>
<accession>A0A6J6H3F1</accession>
<dbReference type="Gene3D" id="1.10.340.30">
    <property type="entry name" value="Hypothetical protein, domain 2"/>
    <property type="match status" value="1"/>
</dbReference>
<sequence>MTVRVHADGLARCGWLNDDELYVSYHDNEWGTPLAGDQAMFERLSLEGFQAGLSWLTILKRREGFREAFHSFDIQRVSAMNEADVERLLTFEGIIRHRGKIEATIRNARLALELEGGLEKFILAFKPADDRRGLTQSPESAALSKALRKLGFGFVGPTTMHALMQATGMIADHSPGCYLASAD</sequence>
<dbReference type="GO" id="GO:0006284">
    <property type="term" value="P:base-excision repair"/>
    <property type="evidence" value="ECO:0007669"/>
    <property type="project" value="InterPro"/>
</dbReference>
<name>A0A6J6H3F1_9ZZZZ</name>
<dbReference type="GO" id="GO:0008725">
    <property type="term" value="F:DNA-3-methyladenine glycosylase activity"/>
    <property type="evidence" value="ECO:0007669"/>
    <property type="project" value="InterPro"/>
</dbReference>
<organism evidence="1">
    <name type="scientific">freshwater metagenome</name>
    <dbReference type="NCBI Taxonomy" id="449393"/>
    <lineage>
        <taxon>unclassified sequences</taxon>
        <taxon>metagenomes</taxon>
        <taxon>ecological metagenomes</taxon>
    </lineage>
</organism>
<proteinExistence type="predicted"/>
<reference evidence="1" key="1">
    <citation type="submission" date="2020-05" db="EMBL/GenBank/DDBJ databases">
        <authorList>
            <person name="Chiriac C."/>
            <person name="Salcher M."/>
            <person name="Ghai R."/>
            <person name="Kavagutti S V."/>
        </authorList>
    </citation>
    <scope>NUCLEOTIDE SEQUENCE</scope>
</reference>
<dbReference type="InterPro" id="IPR005019">
    <property type="entry name" value="Adenine_glyco"/>
</dbReference>
<evidence type="ECO:0000313" key="1">
    <source>
        <dbReference type="EMBL" id="CAB4608227.1"/>
    </source>
</evidence>
<dbReference type="PANTHER" id="PTHR30037">
    <property type="entry name" value="DNA-3-METHYLADENINE GLYCOSYLASE 1"/>
    <property type="match status" value="1"/>
</dbReference>
<dbReference type="AlphaFoldDB" id="A0A6J6H3F1"/>
<dbReference type="InterPro" id="IPR011257">
    <property type="entry name" value="DNA_glycosylase"/>
</dbReference>
<dbReference type="EMBL" id="CAEZUW010000024">
    <property type="protein sequence ID" value="CAB4608227.1"/>
    <property type="molecule type" value="Genomic_DNA"/>
</dbReference>